<gene>
    <name evidence="3" type="ORF">DXG03_003224</name>
</gene>
<dbReference type="EMBL" id="JABCKV010000002">
    <property type="protein sequence ID" value="KAG5648613.1"/>
    <property type="molecule type" value="Genomic_DNA"/>
</dbReference>
<feature type="signal peptide" evidence="2">
    <location>
        <begin position="1"/>
        <end position="21"/>
    </location>
</feature>
<evidence type="ECO:0000256" key="1">
    <source>
        <dbReference type="SAM" id="MobiDB-lite"/>
    </source>
</evidence>
<name>A0A9P7KFJ3_9AGAR</name>
<feature type="region of interest" description="Disordered" evidence="1">
    <location>
        <begin position="177"/>
        <end position="285"/>
    </location>
</feature>
<evidence type="ECO:0000256" key="2">
    <source>
        <dbReference type="SAM" id="SignalP"/>
    </source>
</evidence>
<keyword evidence="2" id="KW-0732">Signal</keyword>
<organism evidence="3 4">
    <name type="scientific">Asterophora parasitica</name>
    <dbReference type="NCBI Taxonomy" id="117018"/>
    <lineage>
        <taxon>Eukaryota</taxon>
        <taxon>Fungi</taxon>
        <taxon>Dikarya</taxon>
        <taxon>Basidiomycota</taxon>
        <taxon>Agaricomycotina</taxon>
        <taxon>Agaricomycetes</taxon>
        <taxon>Agaricomycetidae</taxon>
        <taxon>Agaricales</taxon>
        <taxon>Tricholomatineae</taxon>
        <taxon>Lyophyllaceae</taxon>
        <taxon>Asterophora</taxon>
    </lineage>
</organism>
<reference evidence="3" key="2">
    <citation type="submission" date="2021-10" db="EMBL/GenBank/DDBJ databases">
        <title>Phylogenomics reveals ancestral predisposition of the termite-cultivated fungus Termitomyces towards a domesticated lifestyle.</title>
        <authorList>
            <person name="Auxier B."/>
            <person name="Grum-Grzhimaylo A."/>
            <person name="Cardenas M.E."/>
            <person name="Lodge J.D."/>
            <person name="Laessoe T."/>
            <person name="Pedersen O."/>
            <person name="Smith M.E."/>
            <person name="Kuyper T.W."/>
            <person name="Franco-Molano E.A."/>
            <person name="Baroni T.J."/>
            <person name="Aanen D.K."/>
        </authorList>
    </citation>
    <scope>NUCLEOTIDE SEQUENCE</scope>
    <source>
        <strain evidence="3">AP01</strain>
        <tissue evidence="3">Mycelium</tissue>
    </source>
</reference>
<feature type="compositionally biased region" description="Basic and acidic residues" evidence="1">
    <location>
        <begin position="196"/>
        <end position="226"/>
    </location>
</feature>
<evidence type="ECO:0000313" key="3">
    <source>
        <dbReference type="EMBL" id="KAG5648613.1"/>
    </source>
</evidence>
<feature type="chain" id="PRO_5040313626" evidence="2">
    <location>
        <begin position="22"/>
        <end position="285"/>
    </location>
</feature>
<dbReference type="Proteomes" id="UP000775547">
    <property type="component" value="Unassembled WGS sequence"/>
</dbReference>
<keyword evidence="4" id="KW-1185">Reference proteome</keyword>
<reference evidence="3" key="1">
    <citation type="submission" date="2020-07" db="EMBL/GenBank/DDBJ databases">
        <authorList>
            <person name="Nieuwenhuis M."/>
            <person name="Van De Peppel L.J.J."/>
        </authorList>
    </citation>
    <scope>NUCLEOTIDE SEQUENCE</scope>
    <source>
        <strain evidence="3">AP01</strain>
        <tissue evidence="3">Mycelium</tissue>
    </source>
</reference>
<sequence>MPSFTTIVNSVIVVGASAAFAAPLSSVGDAVGLTRRHGGLHILGLALDDPCATLRQVYDHNRDCPPTDELHLFDELLGGYCRDDESRHESHRGGDVSSLLKSNLILLRRSPITKTRPGIALHEPILRGDVSSRSLLGNSDIRRIIGRSPITKRRPGIAVKDASVSYRLPGKLDTEKLDTEKLETANPKSIQNLVPGEEKKDDTRHEPRGTDIRYYGKRDASVELDHGSLNTPALADHRPRVRPSREPRSHRAGSGARGSGRRRGKGGRGHSRKNAPSGTRGSRVR</sequence>
<dbReference type="AlphaFoldDB" id="A0A9P7KFJ3"/>
<comment type="caution">
    <text evidence="3">The sequence shown here is derived from an EMBL/GenBank/DDBJ whole genome shotgun (WGS) entry which is preliminary data.</text>
</comment>
<accession>A0A9P7KFJ3</accession>
<feature type="compositionally biased region" description="Basic and acidic residues" evidence="1">
    <location>
        <begin position="235"/>
        <end position="249"/>
    </location>
</feature>
<proteinExistence type="predicted"/>
<feature type="compositionally biased region" description="Basic residues" evidence="1">
    <location>
        <begin position="259"/>
        <end position="273"/>
    </location>
</feature>
<evidence type="ECO:0000313" key="4">
    <source>
        <dbReference type="Proteomes" id="UP000775547"/>
    </source>
</evidence>
<feature type="compositionally biased region" description="Polar residues" evidence="1">
    <location>
        <begin position="274"/>
        <end position="285"/>
    </location>
</feature>
<protein>
    <submittedName>
        <fullName evidence="3">Uncharacterized protein</fullName>
    </submittedName>
</protein>
<dbReference type="OrthoDB" id="10592083at2759"/>